<comment type="caution">
    <text evidence="2">The sequence shown here is derived from an EMBL/GenBank/DDBJ whole genome shotgun (WGS) entry which is preliminary data.</text>
</comment>
<protein>
    <submittedName>
        <fullName evidence="2">Uncharacterized protein</fullName>
    </submittedName>
</protein>
<dbReference type="EMBL" id="VSRR010146026">
    <property type="protein sequence ID" value="MPD05442.1"/>
    <property type="molecule type" value="Genomic_DNA"/>
</dbReference>
<dbReference type="Proteomes" id="UP000324222">
    <property type="component" value="Unassembled WGS sequence"/>
</dbReference>
<feature type="region of interest" description="Disordered" evidence="1">
    <location>
        <begin position="1"/>
        <end position="61"/>
    </location>
</feature>
<dbReference type="AlphaFoldDB" id="A0A5B7K527"/>
<evidence type="ECO:0000313" key="3">
    <source>
        <dbReference type="Proteomes" id="UP000324222"/>
    </source>
</evidence>
<reference evidence="2 3" key="1">
    <citation type="submission" date="2019-05" db="EMBL/GenBank/DDBJ databases">
        <title>Another draft genome of Portunus trituberculatus and its Hox gene families provides insights of decapod evolution.</title>
        <authorList>
            <person name="Jeong J.-H."/>
            <person name="Song I."/>
            <person name="Kim S."/>
            <person name="Choi T."/>
            <person name="Kim D."/>
            <person name="Ryu S."/>
            <person name="Kim W."/>
        </authorList>
    </citation>
    <scope>NUCLEOTIDE SEQUENCE [LARGE SCALE GENOMIC DNA]</scope>
    <source>
        <tissue evidence="2">Muscle</tissue>
    </source>
</reference>
<evidence type="ECO:0000313" key="2">
    <source>
        <dbReference type="EMBL" id="MPD05442.1"/>
    </source>
</evidence>
<accession>A0A5B7K527</accession>
<feature type="compositionally biased region" description="Basic and acidic residues" evidence="1">
    <location>
        <begin position="10"/>
        <end position="47"/>
    </location>
</feature>
<proteinExistence type="predicted"/>
<evidence type="ECO:0000256" key="1">
    <source>
        <dbReference type="SAM" id="MobiDB-lite"/>
    </source>
</evidence>
<organism evidence="2 3">
    <name type="scientific">Portunus trituberculatus</name>
    <name type="common">Swimming crab</name>
    <name type="synonym">Neptunus trituberculatus</name>
    <dbReference type="NCBI Taxonomy" id="210409"/>
    <lineage>
        <taxon>Eukaryota</taxon>
        <taxon>Metazoa</taxon>
        <taxon>Ecdysozoa</taxon>
        <taxon>Arthropoda</taxon>
        <taxon>Crustacea</taxon>
        <taxon>Multicrustacea</taxon>
        <taxon>Malacostraca</taxon>
        <taxon>Eumalacostraca</taxon>
        <taxon>Eucarida</taxon>
        <taxon>Decapoda</taxon>
        <taxon>Pleocyemata</taxon>
        <taxon>Brachyura</taxon>
        <taxon>Eubrachyura</taxon>
        <taxon>Portunoidea</taxon>
        <taxon>Portunidae</taxon>
        <taxon>Portuninae</taxon>
        <taxon>Portunus</taxon>
    </lineage>
</organism>
<gene>
    <name evidence="2" type="ORF">E2C01_101187</name>
</gene>
<keyword evidence="3" id="KW-1185">Reference proteome</keyword>
<sequence>MFQREVGAGDGKEEPRGIEEGVEKTKDGLGGQEGERKRGIGKEEHTTQRVTGSRRAWTPAR</sequence>
<name>A0A5B7K527_PORTR</name>